<dbReference type="Pfam" id="PF08282">
    <property type="entry name" value="Hydrolase_3"/>
    <property type="match status" value="1"/>
</dbReference>
<dbReference type="InterPro" id="IPR000150">
    <property type="entry name" value="Cof"/>
</dbReference>
<dbReference type="Gene3D" id="3.30.1240.10">
    <property type="match status" value="1"/>
</dbReference>
<dbReference type="EMBL" id="JBBMFE010000016">
    <property type="protein sequence ID" value="MEQ2473641.1"/>
    <property type="molecule type" value="Genomic_DNA"/>
</dbReference>
<dbReference type="NCBIfam" id="TIGR00099">
    <property type="entry name" value="Cof-subfamily"/>
    <property type="match status" value="1"/>
</dbReference>
<dbReference type="RefSeq" id="WP_349165237.1">
    <property type="nucleotide sequence ID" value="NZ_JBBMFE010000016.1"/>
</dbReference>
<proteinExistence type="predicted"/>
<dbReference type="InterPro" id="IPR006379">
    <property type="entry name" value="HAD-SF_hydro_IIB"/>
</dbReference>
<dbReference type="NCBIfam" id="TIGR01484">
    <property type="entry name" value="HAD-SF-IIB"/>
    <property type="match status" value="1"/>
</dbReference>
<dbReference type="SFLD" id="SFLDS00003">
    <property type="entry name" value="Haloacid_Dehalogenase"/>
    <property type="match status" value="1"/>
</dbReference>
<evidence type="ECO:0000313" key="2">
    <source>
        <dbReference type="Proteomes" id="UP001438008"/>
    </source>
</evidence>
<dbReference type="PANTHER" id="PTHR10000:SF25">
    <property type="entry name" value="PHOSPHATASE YKRA-RELATED"/>
    <property type="match status" value="1"/>
</dbReference>
<dbReference type="InterPro" id="IPR036412">
    <property type="entry name" value="HAD-like_sf"/>
</dbReference>
<keyword evidence="2" id="KW-1185">Reference proteome</keyword>
<dbReference type="InterPro" id="IPR023214">
    <property type="entry name" value="HAD_sf"/>
</dbReference>
<evidence type="ECO:0000313" key="1">
    <source>
        <dbReference type="EMBL" id="MEQ2473641.1"/>
    </source>
</evidence>
<reference evidence="1 2" key="1">
    <citation type="submission" date="2024-03" db="EMBL/GenBank/DDBJ databases">
        <title>Human intestinal bacterial collection.</title>
        <authorList>
            <person name="Pauvert C."/>
            <person name="Hitch T.C.A."/>
            <person name="Clavel T."/>
        </authorList>
    </citation>
    <scope>NUCLEOTIDE SEQUENCE [LARGE SCALE GENOMIC DNA]</scope>
    <source>
        <strain evidence="1 2">CLA-AA-H132</strain>
    </source>
</reference>
<keyword evidence="1" id="KW-0378">Hydrolase</keyword>
<organism evidence="1 2">
    <name type="scientific">Laedolimicola intestinihominis</name>
    <dbReference type="NCBI Taxonomy" id="3133166"/>
    <lineage>
        <taxon>Bacteria</taxon>
        <taxon>Bacillati</taxon>
        <taxon>Bacillota</taxon>
        <taxon>Clostridia</taxon>
        <taxon>Lachnospirales</taxon>
        <taxon>Lachnospiraceae</taxon>
        <taxon>Laedolimicola</taxon>
    </lineage>
</organism>
<gene>
    <name evidence="1" type="ORF">WMO29_14255</name>
</gene>
<dbReference type="SUPFAM" id="SSF56784">
    <property type="entry name" value="HAD-like"/>
    <property type="match status" value="1"/>
</dbReference>
<dbReference type="PANTHER" id="PTHR10000">
    <property type="entry name" value="PHOSPHOSERINE PHOSPHATASE"/>
    <property type="match status" value="1"/>
</dbReference>
<dbReference type="GO" id="GO:0016787">
    <property type="term" value="F:hydrolase activity"/>
    <property type="evidence" value="ECO:0007669"/>
    <property type="project" value="UniProtKB-KW"/>
</dbReference>
<accession>A0ABV1FKS9</accession>
<dbReference type="PROSITE" id="PS01229">
    <property type="entry name" value="COF_2"/>
    <property type="match status" value="1"/>
</dbReference>
<dbReference type="SFLD" id="SFLDG01140">
    <property type="entry name" value="C2.B:_Phosphomannomutase_and_P"/>
    <property type="match status" value="1"/>
</dbReference>
<protein>
    <submittedName>
        <fullName evidence="1">HAD family hydrolase</fullName>
        <ecNumber evidence="1">3.-.-.-</ecNumber>
    </submittedName>
</protein>
<name>A0ABV1FKS9_9FIRM</name>
<sequence length="269" mass="30090">MKPVFFIDYDNTIFSHQTASIPESAVAALKMLQEKGCPVAIASGRSLRTSQLPEELREHFTPDCFVSSNGAIVEIEGKLVWEKYFDPELQKRILDYVLEKQYCLTCGYNNIWYTSNIDRFMKNISPARKAMAPRHGKDFLELYEKRVPSFFLADSREAIDDLQAHFPEVKLLYMGDNLGGADIIPRENGKVIGAKRVLDHYHTDLSNAVAIGDSMNDIELIRAAGFGIAMGNAMTTVQAIADYVTADIDQDGLAQAINRALTHFADQFA</sequence>
<comment type="caution">
    <text evidence="1">The sequence shown here is derived from an EMBL/GenBank/DDBJ whole genome shotgun (WGS) entry which is preliminary data.</text>
</comment>
<dbReference type="Gene3D" id="3.40.50.1000">
    <property type="entry name" value="HAD superfamily/HAD-like"/>
    <property type="match status" value="1"/>
</dbReference>
<dbReference type="EC" id="3.-.-.-" evidence="1"/>
<dbReference type="Proteomes" id="UP001438008">
    <property type="component" value="Unassembled WGS sequence"/>
</dbReference>